<feature type="non-terminal residue" evidence="1">
    <location>
        <position position="113"/>
    </location>
</feature>
<evidence type="ECO:0008006" key="3">
    <source>
        <dbReference type="Google" id="ProtNLM"/>
    </source>
</evidence>
<dbReference type="EMBL" id="BTRK01000006">
    <property type="protein sequence ID" value="GMR57341.1"/>
    <property type="molecule type" value="Genomic_DNA"/>
</dbReference>
<dbReference type="AlphaFoldDB" id="A0AAN5D6J9"/>
<feature type="non-terminal residue" evidence="1">
    <location>
        <position position="1"/>
    </location>
</feature>
<dbReference type="Proteomes" id="UP001328107">
    <property type="component" value="Unassembled WGS sequence"/>
</dbReference>
<accession>A0AAN5D6J9</accession>
<proteinExistence type="predicted"/>
<keyword evidence="2" id="KW-1185">Reference proteome</keyword>
<sequence length="113" mass="12347">LSFTAVHLSLSFSAMETSIRDVLLPEVFTEVLRHLGPKGRLTLRACSRELEAAVANSDLHVDGISTGTRGIGISGFRSTPEVKEPDELSLFISGGFRLKRSIDLEGQEELIHL</sequence>
<evidence type="ECO:0000313" key="2">
    <source>
        <dbReference type="Proteomes" id="UP001328107"/>
    </source>
</evidence>
<gene>
    <name evidence="1" type="ORF">PMAYCL1PPCAC_27536</name>
</gene>
<comment type="caution">
    <text evidence="1">The sequence shown here is derived from an EMBL/GenBank/DDBJ whole genome shotgun (WGS) entry which is preliminary data.</text>
</comment>
<organism evidence="1 2">
    <name type="scientific">Pristionchus mayeri</name>
    <dbReference type="NCBI Taxonomy" id="1317129"/>
    <lineage>
        <taxon>Eukaryota</taxon>
        <taxon>Metazoa</taxon>
        <taxon>Ecdysozoa</taxon>
        <taxon>Nematoda</taxon>
        <taxon>Chromadorea</taxon>
        <taxon>Rhabditida</taxon>
        <taxon>Rhabditina</taxon>
        <taxon>Diplogasteromorpha</taxon>
        <taxon>Diplogasteroidea</taxon>
        <taxon>Neodiplogasteridae</taxon>
        <taxon>Pristionchus</taxon>
    </lineage>
</organism>
<reference evidence="2" key="1">
    <citation type="submission" date="2022-10" db="EMBL/GenBank/DDBJ databases">
        <title>Genome assembly of Pristionchus species.</title>
        <authorList>
            <person name="Yoshida K."/>
            <person name="Sommer R.J."/>
        </authorList>
    </citation>
    <scope>NUCLEOTIDE SEQUENCE [LARGE SCALE GENOMIC DNA]</scope>
    <source>
        <strain evidence="2">RS5460</strain>
    </source>
</reference>
<protein>
    <recommendedName>
        <fullName evidence="3">F-box domain-containing protein</fullName>
    </recommendedName>
</protein>
<evidence type="ECO:0000313" key="1">
    <source>
        <dbReference type="EMBL" id="GMR57341.1"/>
    </source>
</evidence>
<name>A0AAN5D6J9_9BILA</name>